<gene>
    <name evidence="4" type="ORF">UT78_C0001G0049</name>
</gene>
<feature type="domain" description="DNA polymerase beta thumb" evidence="3">
    <location>
        <begin position="129"/>
        <end position="167"/>
    </location>
</feature>
<accession>A0A0G0QUL3</accession>
<dbReference type="EMBL" id="LBYC01000001">
    <property type="protein sequence ID" value="KKR43863.1"/>
    <property type="molecule type" value="Genomic_DNA"/>
</dbReference>
<dbReference type="InterPro" id="IPR029398">
    <property type="entry name" value="PolB_thumb"/>
</dbReference>
<evidence type="ECO:0000256" key="2">
    <source>
        <dbReference type="ARBA" id="ARBA00022695"/>
    </source>
</evidence>
<dbReference type="GO" id="GO:0006281">
    <property type="term" value="P:DNA repair"/>
    <property type="evidence" value="ECO:0007669"/>
    <property type="project" value="InterPro"/>
</dbReference>
<dbReference type="SUPFAM" id="SSF81301">
    <property type="entry name" value="Nucleotidyltransferase"/>
    <property type="match status" value="1"/>
</dbReference>
<proteinExistence type="predicted"/>
<dbReference type="Gene3D" id="3.30.460.10">
    <property type="entry name" value="Beta Polymerase, domain 2"/>
    <property type="match status" value="1"/>
</dbReference>
<dbReference type="Gene3D" id="3.30.210.10">
    <property type="entry name" value="DNA polymerase, thumb domain"/>
    <property type="match status" value="1"/>
</dbReference>
<keyword evidence="2" id="KW-0548">Nucleotidyltransferase</keyword>
<dbReference type="InterPro" id="IPR037160">
    <property type="entry name" value="DNA_Pol_thumb_sf"/>
</dbReference>
<dbReference type="InterPro" id="IPR043519">
    <property type="entry name" value="NT_sf"/>
</dbReference>
<protein>
    <recommendedName>
        <fullName evidence="3">DNA polymerase beta thumb domain-containing protein</fullName>
    </recommendedName>
</protein>
<dbReference type="PRINTS" id="PR00870">
    <property type="entry name" value="DNAPOLXBETA"/>
</dbReference>
<name>A0A0G0QUL3_9BACT</name>
<dbReference type="InterPro" id="IPR002008">
    <property type="entry name" value="DNA_pol_X_beta-like"/>
</dbReference>
<keyword evidence="1" id="KW-0808">Transferase</keyword>
<evidence type="ECO:0000313" key="5">
    <source>
        <dbReference type="Proteomes" id="UP000034301"/>
    </source>
</evidence>
<dbReference type="Proteomes" id="UP000034301">
    <property type="component" value="Unassembled WGS sequence"/>
</dbReference>
<sequence>MSGEIKYPYAKAYKIALEVLEQLKPYCERIEIAGSIRRKKAEVGDIELVIIPKPYSIGLFESGIATVINKLEKVRGELPCKATQRILPSGIKLDIFFATEENWGNIFAMRTGSSDYSHKVLANGWVRQGFKSEGGYLFKNGERYEVREEKDLFKLIGVRYVEPEDRNL</sequence>
<reference evidence="4 5" key="1">
    <citation type="journal article" date="2015" name="Nature">
        <title>rRNA introns, odd ribosomes, and small enigmatic genomes across a large radiation of phyla.</title>
        <authorList>
            <person name="Brown C.T."/>
            <person name="Hug L.A."/>
            <person name="Thomas B.C."/>
            <person name="Sharon I."/>
            <person name="Castelle C.J."/>
            <person name="Singh A."/>
            <person name="Wilkins M.J."/>
            <person name="Williams K.H."/>
            <person name="Banfield J.F."/>
        </authorList>
    </citation>
    <scope>NUCLEOTIDE SEQUENCE [LARGE SCALE GENOMIC DNA]</scope>
</reference>
<comment type="caution">
    <text evidence="4">The sequence shown here is derived from an EMBL/GenBank/DDBJ whole genome shotgun (WGS) entry which is preliminary data.</text>
</comment>
<dbReference type="GO" id="GO:0003677">
    <property type="term" value="F:DNA binding"/>
    <property type="evidence" value="ECO:0007669"/>
    <property type="project" value="InterPro"/>
</dbReference>
<dbReference type="GO" id="GO:0016779">
    <property type="term" value="F:nucleotidyltransferase activity"/>
    <property type="evidence" value="ECO:0007669"/>
    <property type="project" value="UniProtKB-KW"/>
</dbReference>
<organism evidence="4 5">
    <name type="scientific">Candidatus Nomurabacteria bacterium GW2011_GWF2_40_12</name>
    <dbReference type="NCBI Taxonomy" id="1618776"/>
    <lineage>
        <taxon>Bacteria</taxon>
        <taxon>Candidatus Nomuraibacteriota</taxon>
    </lineage>
</organism>
<evidence type="ECO:0000256" key="1">
    <source>
        <dbReference type="ARBA" id="ARBA00022679"/>
    </source>
</evidence>
<evidence type="ECO:0000313" key="4">
    <source>
        <dbReference type="EMBL" id="KKR43863.1"/>
    </source>
</evidence>
<dbReference type="Pfam" id="PF14791">
    <property type="entry name" value="DNA_pol_B_thumb"/>
    <property type="match status" value="1"/>
</dbReference>
<dbReference type="AlphaFoldDB" id="A0A0G0QUL3"/>
<evidence type="ECO:0000259" key="3">
    <source>
        <dbReference type="Pfam" id="PF14791"/>
    </source>
</evidence>